<evidence type="ECO:0000259" key="14">
    <source>
        <dbReference type="PROSITE" id="PS50255"/>
    </source>
</evidence>
<name>H2AQV2_KAZAF</name>
<dbReference type="PROSITE" id="PS00191">
    <property type="entry name" value="CYTOCHROME_B5_1"/>
    <property type="match status" value="1"/>
</dbReference>
<dbReference type="GeneID" id="13883291"/>
<accession>H2AQV2</accession>
<comment type="similarity">
    <text evidence="12 13">Belongs to the cytochrome b5 family.</text>
</comment>
<dbReference type="PROSITE" id="PS50255">
    <property type="entry name" value="CYTOCHROME_B5_2"/>
    <property type="match status" value="1"/>
</dbReference>
<keyword evidence="3 13" id="KW-0349">Heme</keyword>
<evidence type="ECO:0000256" key="8">
    <source>
        <dbReference type="ARBA" id="ARBA00022982"/>
    </source>
</evidence>
<dbReference type="InParanoid" id="H2AQV2"/>
<evidence type="ECO:0000256" key="12">
    <source>
        <dbReference type="ARBA" id="ARBA00038168"/>
    </source>
</evidence>
<dbReference type="SUPFAM" id="SSF55856">
    <property type="entry name" value="Cytochrome b5-like heme/steroid binding domain"/>
    <property type="match status" value="1"/>
</dbReference>
<evidence type="ECO:0000256" key="7">
    <source>
        <dbReference type="ARBA" id="ARBA00022848"/>
    </source>
</evidence>
<dbReference type="HOGENOM" id="CLU_102602_3_1_1"/>
<dbReference type="PANTHER" id="PTHR19359">
    <property type="entry name" value="CYTOCHROME B5"/>
    <property type="match status" value="1"/>
</dbReference>
<dbReference type="FunCoup" id="H2AQV2">
    <property type="interactions" value="794"/>
</dbReference>
<evidence type="ECO:0000256" key="9">
    <source>
        <dbReference type="ARBA" id="ARBA00023004"/>
    </source>
</evidence>
<dbReference type="Gene3D" id="3.10.120.10">
    <property type="entry name" value="Cytochrome b5-like heme/steroid binding domain"/>
    <property type="match status" value="1"/>
</dbReference>
<dbReference type="SMART" id="SM01117">
    <property type="entry name" value="Cyt-b5"/>
    <property type="match status" value="1"/>
</dbReference>
<dbReference type="eggNOG" id="KOG0537">
    <property type="taxonomic scope" value="Eukaryota"/>
</dbReference>
<dbReference type="KEGG" id="kaf:KAFR_0B04550"/>
<keyword evidence="9 13" id="KW-0408">Iron</keyword>
<gene>
    <name evidence="15" type="primary">KAFR0B04550</name>
    <name evidence="15" type="ORF">KAFR_0B04550</name>
</gene>
<dbReference type="STRING" id="1071382.H2AQV2"/>
<keyword evidence="10 13" id="KW-0472">Membrane</keyword>
<evidence type="ECO:0000256" key="6">
    <source>
        <dbReference type="ARBA" id="ARBA00022824"/>
    </source>
</evidence>
<keyword evidence="16" id="KW-1185">Reference proteome</keyword>
<dbReference type="RefSeq" id="XP_003955887.1">
    <property type="nucleotide sequence ID" value="XM_003955838.1"/>
</dbReference>
<dbReference type="InterPro" id="IPR036400">
    <property type="entry name" value="Cyt_B5-like_heme/steroid_sf"/>
</dbReference>
<evidence type="ECO:0000256" key="11">
    <source>
        <dbReference type="ARBA" id="ARBA00037877"/>
    </source>
</evidence>
<evidence type="ECO:0000256" key="10">
    <source>
        <dbReference type="ARBA" id="ARBA00023136"/>
    </source>
</evidence>
<organism evidence="15 16">
    <name type="scientific">Kazachstania africana (strain ATCC 22294 / BCRC 22015 / CBS 2517 / CECT 1963 / NBRC 1671 / NRRL Y-8276)</name>
    <name type="common">Yeast</name>
    <name type="synonym">Kluyveromyces africanus</name>
    <dbReference type="NCBI Taxonomy" id="1071382"/>
    <lineage>
        <taxon>Eukaryota</taxon>
        <taxon>Fungi</taxon>
        <taxon>Dikarya</taxon>
        <taxon>Ascomycota</taxon>
        <taxon>Saccharomycotina</taxon>
        <taxon>Saccharomycetes</taxon>
        <taxon>Saccharomycetales</taxon>
        <taxon>Saccharomycetaceae</taxon>
        <taxon>Kazachstania</taxon>
    </lineage>
</organism>
<keyword evidence="6" id="KW-0256">Endoplasmic reticulum</keyword>
<dbReference type="AlphaFoldDB" id="H2AQV2"/>
<evidence type="ECO:0000256" key="4">
    <source>
        <dbReference type="ARBA" id="ARBA00022692"/>
    </source>
</evidence>
<dbReference type="OrthoDB" id="260519at2759"/>
<proteinExistence type="inferred from homology"/>
<dbReference type="GO" id="GO:0020037">
    <property type="term" value="F:heme binding"/>
    <property type="evidence" value="ECO:0007669"/>
    <property type="project" value="UniProtKB-UniRule"/>
</dbReference>
<evidence type="ECO:0000313" key="15">
    <source>
        <dbReference type="EMBL" id="CCF56752.1"/>
    </source>
</evidence>
<dbReference type="GO" id="GO:0005789">
    <property type="term" value="C:endoplasmic reticulum membrane"/>
    <property type="evidence" value="ECO:0007669"/>
    <property type="project" value="UniProtKB-SubCell"/>
</dbReference>
<evidence type="ECO:0000256" key="5">
    <source>
        <dbReference type="ARBA" id="ARBA00022723"/>
    </source>
</evidence>
<dbReference type="InterPro" id="IPR018506">
    <property type="entry name" value="Cyt_B5_heme-BS"/>
</dbReference>
<feature type="domain" description="Cytochrome b5 heme-binding" evidence="14">
    <location>
        <begin position="2"/>
        <end position="78"/>
    </location>
</feature>
<keyword evidence="4 13" id="KW-0812">Transmembrane</keyword>
<comment type="subcellular location">
    <subcellularLocation>
        <location evidence="1">Endoplasmic reticulum membrane</location>
        <topology evidence="1">Single-pass membrane protein</topology>
        <orientation evidence="1">Cytoplasmic side</orientation>
    </subcellularLocation>
    <subcellularLocation>
        <location evidence="11">Microsome membrane</location>
        <topology evidence="11">Single-pass membrane protein</topology>
        <orientation evidence="11">Cytoplasmic side</orientation>
    </subcellularLocation>
</comment>
<sequence>MSQVYTYADVAEHVLPDDCWIAIDGKVYNVSKFLDEHPGGDEIIYELAGSDATEYFLDIGHSDDALKILKTLCIGELDLNSEKVQPKKHQVLHEDEKSRNGPQGNGYIAVFVALCCLALGHYILNE</sequence>
<keyword evidence="2" id="KW-0813">Transport</keyword>
<dbReference type="FunFam" id="3.10.120.10:FF:000002">
    <property type="entry name" value="Cytochrome b5 type B"/>
    <property type="match status" value="1"/>
</dbReference>
<dbReference type="GO" id="GO:0046872">
    <property type="term" value="F:metal ion binding"/>
    <property type="evidence" value="ECO:0007669"/>
    <property type="project" value="UniProtKB-UniRule"/>
</dbReference>
<evidence type="ECO:0000256" key="2">
    <source>
        <dbReference type="ARBA" id="ARBA00022448"/>
    </source>
</evidence>
<evidence type="ECO:0000256" key="13">
    <source>
        <dbReference type="RuleBase" id="RU362121"/>
    </source>
</evidence>
<keyword evidence="7" id="KW-0492">Microsome</keyword>
<dbReference type="PANTHER" id="PTHR19359:SF150">
    <property type="entry name" value="CYTOCHROME B5"/>
    <property type="match status" value="1"/>
</dbReference>
<evidence type="ECO:0000313" key="16">
    <source>
        <dbReference type="Proteomes" id="UP000005220"/>
    </source>
</evidence>
<evidence type="ECO:0000256" key="3">
    <source>
        <dbReference type="ARBA" id="ARBA00022617"/>
    </source>
</evidence>
<dbReference type="Pfam" id="PF00173">
    <property type="entry name" value="Cyt-b5"/>
    <property type="match status" value="1"/>
</dbReference>
<keyword evidence="8" id="KW-0249">Electron transport</keyword>
<protein>
    <recommendedName>
        <fullName evidence="14">Cytochrome b5 heme-binding domain-containing protein</fullName>
    </recommendedName>
</protein>
<reference evidence="15 16" key="1">
    <citation type="journal article" date="2011" name="Proc. Natl. Acad. Sci. U.S.A.">
        <title>Evolutionary erosion of yeast sex chromosomes by mating-type switching accidents.</title>
        <authorList>
            <person name="Gordon J.L."/>
            <person name="Armisen D."/>
            <person name="Proux-Wera E."/>
            <person name="Oheigeartaigh S.S."/>
            <person name="Byrne K.P."/>
            <person name="Wolfe K.H."/>
        </authorList>
    </citation>
    <scope>NUCLEOTIDE SEQUENCE [LARGE SCALE GENOMIC DNA]</scope>
    <source>
        <strain evidence="16">ATCC 22294 / BCRC 22015 / CBS 2517 / CECT 1963 / NBRC 1671 / NRRL Y-8276</strain>
    </source>
</reference>
<dbReference type="InterPro" id="IPR001199">
    <property type="entry name" value="Cyt_B5-like_heme/steroid-bd"/>
</dbReference>
<dbReference type="EMBL" id="HE650822">
    <property type="protein sequence ID" value="CCF56752.1"/>
    <property type="molecule type" value="Genomic_DNA"/>
</dbReference>
<feature type="transmembrane region" description="Helical" evidence="13">
    <location>
        <begin position="106"/>
        <end position="124"/>
    </location>
</feature>
<dbReference type="PRINTS" id="PR00363">
    <property type="entry name" value="CYTOCHROMEB5"/>
</dbReference>
<keyword evidence="5 13" id="KW-0479">Metal-binding</keyword>
<keyword evidence="13" id="KW-1133">Transmembrane helix</keyword>
<dbReference type="InterPro" id="IPR050668">
    <property type="entry name" value="Cytochrome_b5"/>
</dbReference>
<dbReference type="GO" id="GO:0016126">
    <property type="term" value="P:sterol biosynthetic process"/>
    <property type="evidence" value="ECO:0007669"/>
    <property type="project" value="TreeGrafter"/>
</dbReference>
<dbReference type="Proteomes" id="UP000005220">
    <property type="component" value="Chromosome 2"/>
</dbReference>
<evidence type="ECO:0000256" key="1">
    <source>
        <dbReference type="ARBA" id="ARBA00004131"/>
    </source>
</evidence>